<keyword evidence="7" id="KW-0406">Ion transport</keyword>
<keyword evidence="6" id="KW-0408">Iron</keyword>
<keyword evidence="9 11" id="KW-0472">Membrane</keyword>
<protein>
    <submittedName>
        <fullName evidence="16">TonB-dependent receptor plug</fullName>
    </submittedName>
</protein>
<keyword evidence="13" id="KW-0732">Signal</keyword>
<proteinExistence type="inferred from homology"/>
<dbReference type="Pfam" id="PF00593">
    <property type="entry name" value="TonB_dep_Rec_b-barrel"/>
    <property type="match status" value="1"/>
</dbReference>
<organism evidence="16 17">
    <name type="scientific">Thiorhodococcus drewsii AZ1</name>
    <dbReference type="NCBI Taxonomy" id="765913"/>
    <lineage>
        <taxon>Bacteria</taxon>
        <taxon>Pseudomonadati</taxon>
        <taxon>Pseudomonadota</taxon>
        <taxon>Gammaproteobacteria</taxon>
        <taxon>Chromatiales</taxon>
        <taxon>Chromatiaceae</taxon>
        <taxon>Thiorhodococcus</taxon>
    </lineage>
</organism>
<dbReference type="InterPro" id="IPR036942">
    <property type="entry name" value="Beta-barrel_TonB_sf"/>
</dbReference>
<keyword evidence="2 11" id="KW-0813">Transport</keyword>
<evidence type="ECO:0000259" key="15">
    <source>
        <dbReference type="Pfam" id="PF07715"/>
    </source>
</evidence>
<evidence type="ECO:0000256" key="4">
    <source>
        <dbReference type="ARBA" id="ARBA00022496"/>
    </source>
</evidence>
<evidence type="ECO:0000256" key="3">
    <source>
        <dbReference type="ARBA" id="ARBA00022452"/>
    </source>
</evidence>
<evidence type="ECO:0000313" key="16">
    <source>
        <dbReference type="EMBL" id="EGV29815.1"/>
    </source>
</evidence>
<dbReference type="RefSeq" id="WP_007041814.1">
    <property type="nucleotide sequence ID" value="NZ_AFWT01000023.1"/>
</dbReference>
<dbReference type="STRING" id="765913.ThidrDRAFT_3101"/>
<dbReference type="InterPro" id="IPR039426">
    <property type="entry name" value="TonB-dep_rcpt-like"/>
</dbReference>
<keyword evidence="17" id="KW-1185">Reference proteome</keyword>
<keyword evidence="3 11" id="KW-1134">Transmembrane beta strand</keyword>
<keyword evidence="5 11" id="KW-0812">Transmembrane</keyword>
<name>G2E488_9GAMM</name>
<evidence type="ECO:0000256" key="12">
    <source>
        <dbReference type="RuleBase" id="RU003357"/>
    </source>
</evidence>
<evidence type="ECO:0000256" key="13">
    <source>
        <dbReference type="SAM" id="SignalP"/>
    </source>
</evidence>
<dbReference type="Gene3D" id="2.40.170.20">
    <property type="entry name" value="TonB-dependent receptor, beta-barrel domain"/>
    <property type="match status" value="1"/>
</dbReference>
<accession>G2E488</accession>
<keyword evidence="4" id="KW-0410">Iron transport</keyword>
<evidence type="ECO:0000256" key="5">
    <source>
        <dbReference type="ARBA" id="ARBA00022692"/>
    </source>
</evidence>
<evidence type="ECO:0000256" key="7">
    <source>
        <dbReference type="ARBA" id="ARBA00023065"/>
    </source>
</evidence>
<evidence type="ECO:0000256" key="2">
    <source>
        <dbReference type="ARBA" id="ARBA00022448"/>
    </source>
</evidence>
<dbReference type="SUPFAM" id="SSF56935">
    <property type="entry name" value="Porins"/>
    <property type="match status" value="1"/>
</dbReference>
<feature type="domain" description="TonB-dependent receptor plug" evidence="15">
    <location>
        <begin position="50"/>
        <end position="156"/>
    </location>
</feature>
<dbReference type="PANTHER" id="PTHR32552:SF81">
    <property type="entry name" value="TONB-DEPENDENT OUTER MEMBRANE RECEPTOR"/>
    <property type="match status" value="1"/>
</dbReference>
<comment type="caution">
    <text evidence="16">The sequence shown here is derived from an EMBL/GenBank/DDBJ whole genome shotgun (WGS) entry which is preliminary data.</text>
</comment>
<keyword evidence="8 12" id="KW-0798">TonB box</keyword>
<reference evidence="16 17" key="1">
    <citation type="submission" date="2011-06" db="EMBL/GenBank/DDBJ databases">
        <title>The draft genome of Thiorhodococcus drewsii AZ1.</title>
        <authorList>
            <consortium name="US DOE Joint Genome Institute (JGI-PGF)"/>
            <person name="Lucas S."/>
            <person name="Han J."/>
            <person name="Lapidus A."/>
            <person name="Cheng J.-F."/>
            <person name="Goodwin L."/>
            <person name="Pitluck S."/>
            <person name="Peters L."/>
            <person name="Land M.L."/>
            <person name="Hauser L."/>
            <person name="Vogl K."/>
            <person name="Liu Z."/>
            <person name="Imhoff J."/>
            <person name="Thiel V."/>
            <person name="Frigaard N.-U."/>
            <person name="Bryant D.A."/>
            <person name="Woyke T.J."/>
        </authorList>
    </citation>
    <scope>NUCLEOTIDE SEQUENCE [LARGE SCALE GENOMIC DNA]</scope>
    <source>
        <strain evidence="16 17">AZ1</strain>
    </source>
</reference>
<evidence type="ECO:0000256" key="6">
    <source>
        <dbReference type="ARBA" id="ARBA00023004"/>
    </source>
</evidence>
<evidence type="ECO:0000256" key="11">
    <source>
        <dbReference type="PROSITE-ProRule" id="PRU01360"/>
    </source>
</evidence>
<keyword evidence="10 11" id="KW-0998">Cell outer membrane</keyword>
<dbReference type="EMBL" id="AFWT01000023">
    <property type="protein sequence ID" value="EGV29815.1"/>
    <property type="molecule type" value="Genomic_DNA"/>
</dbReference>
<dbReference type="eggNOG" id="COG4773">
    <property type="taxonomic scope" value="Bacteria"/>
</dbReference>
<dbReference type="PANTHER" id="PTHR32552">
    <property type="entry name" value="FERRICHROME IRON RECEPTOR-RELATED"/>
    <property type="match status" value="1"/>
</dbReference>
<feature type="signal peptide" evidence="13">
    <location>
        <begin position="1"/>
        <end position="28"/>
    </location>
</feature>
<comment type="similarity">
    <text evidence="11 12">Belongs to the TonB-dependent receptor family.</text>
</comment>
<evidence type="ECO:0000259" key="14">
    <source>
        <dbReference type="Pfam" id="PF00593"/>
    </source>
</evidence>
<keyword evidence="16" id="KW-0675">Receptor</keyword>
<comment type="subcellular location">
    <subcellularLocation>
        <location evidence="1 11">Cell outer membrane</location>
        <topology evidence="1 11">Multi-pass membrane protein</topology>
    </subcellularLocation>
</comment>
<dbReference type="GO" id="GO:0009279">
    <property type="term" value="C:cell outer membrane"/>
    <property type="evidence" value="ECO:0007669"/>
    <property type="project" value="UniProtKB-SubCell"/>
</dbReference>
<dbReference type="GO" id="GO:0006826">
    <property type="term" value="P:iron ion transport"/>
    <property type="evidence" value="ECO:0007669"/>
    <property type="project" value="UniProtKB-KW"/>
</dbReference>
<dbReference type="InterPro" id="IPR012910">
    <property type="entry name" value="Plug_dom"/>
</dbReference>
<evidence type="ECO:0000256" key="10">
    <source>
        <dbReference type="ARBA" id="ARBA00023237"/>
    </source>
</evidence>
<dbReference type="InterPro" id="IPR000531">
    <property type="entry name" value="Beta-barrel_TonB"/>
</dbReference>
<feature type="domain" description="TonB-dependent receptor-like beta-barrel" evidence="14">
    <location>
        <begin position="281"/>
        <end position="665"/>
    </location>
</feature>
<dbReference type="AlphaFoldDB" id="G2E488"/>
<evidence type="ECO:0000256" key="8">
    <source>
        <dbReference type="ARBA" id="ARBA00023077"/>
    </source>
</evidence>
<feature type="chain" id="PRO_5003428955" evidence="13">
    <location>
        <begin position="29"/>
        <end position="700"/>
    </location>
</feature>
<evidence type="ECO:0000313" key="17">
    <source>
        <dbReference type="Proteomes" id="UP000004200"/>
    </source>
</evidence>
<evidence type="ECO:0000256" key="1">
    <source>
        <dbReference type="ARBA" id="ARBA00004571"/>
    </source>
</evidence>
<dbReference type="PATRIC" id="fig|765913.3.peg.3171"/>
<dbReference type="CDD" id="cd01347">
    <property type="entry name" value="ligand_gated_channel"/>
    <property type="match status" value="1"/>
</dbReference>
<gene>
    <name evidence="16" type="ORF">ThidrDRAFT_3101</name>
</gene>
<dbReference type="Pfam" id="PF07715">
    <property type="entry name" value="Plug"/>
    <property type="match status" value="1"/>
</dbReference>
<dbReference type="PROSITE" id="PS52016">
    <property type="entry name" value="TONB_DEPENDENT_REC_3"/>
    <property type="match status" value="1"/>
</dbReference>
<dbReference type="Proteomes" id="UP000004200">
    <property type="component" value="Unassembled WGS sequence"/>
</dbReference>
<evidence type="ECO:0000256" key="9">
    <source>
        <dbReference type="ARBA" id="ARBA00023136"/>
    </source>
</evidence>
<sequence length="700" mass="76550">MQESNHRWLSISLIASAVASTMPGLAWADEEAAVELQSVTVTARLSEEEAKEVPFSVSVLSGEALETRRLVTLEDALRQTPGVDVNSSGGASDANIRIRGVGSLYQVNAEDGSVVINMDGVPLSGRDASLSTLDVERVEILKGPQGTLFGRNSEAGAINIRSRRPTREREGYLRIEGGQEGQHLEEAAVGGALSENLMARLAVRNSGSDNPVDNDQTGDPVTYQRDLAFRGSLLWEIAPSTSAFLSVQHQEMDGQIPQIVLMPYDDHPSVDVSRSSIDDNEKTLDIQSLEIQHDLANSRITSVTSYNSSDLSIDKVYGRKAMQALYGYGIEYPATDISEKNTFNQDLRWSSLPESPVFWVMGVNVTRSKRTLDSIDHLNDNAQDRRFDTHSDAVYGEVTYPLGDAFKVTGGWRHTWDRKRYGATYRDSSGHRTSDSRRLSDNYDTGRVALSYALNPATNVYGVLSRGYKSGGFNDYATKAADSEPYRAAVVNTAELGFKSESEDGRFDLSGALFFNSVADDHLLGYEIATMATQAVNADTESLGAELQGTWRVGGGLSLSGGLSYIDATITSDATGVQGGDVESGNQVPDVPRWSGLLNASYQRALDDFWGLSAPVLNAHIDYRYNGSRPADPQNHFDLDAYHKIDLHLGLLVGDAEVYFWADNLLDERYDLYGYYLAPGINIGMPSRDRTLGLGVSYLF</sequence>